<dbReference type="InterPro" id="IPR007896">
    <property type="entry name" value="BTP_bacteria"/>
</dbReference>
<feature type="transmembrane region" description="Helical" evidence="1">
    <location>
        <begin position="18"/>
        <end position="35"/>
    </location>
</feature>
<comment type="caution">
    <text evidence="3">The sequence shown here is derived from an EMBL/GenBank/DDBJ whole genome shotgun (WGS) entry which is preliminary data.</text>
</comment>
<name>A0A6C2D628_9RHOO</name>
<proteinExistence type="predicted"/>
<accession>A0A6C2D628</accession>
<evidence type="ECO:0000313" key="4">
    <source>
        <dbReference type="Proteomes" id="UP000389128"/>
    </source>
</evidence>
<gene>
    <name evidence="3" type="ORF">ETQ85_02040</name>
</gene>
<keyword evidence="4" id="KW-1185">Reference proteome</keyword>
<feature type="transmembrane region" description="Helical" evidence="1">
    <location>
        <begin position="41"/>
        <end position="62"/>
    </location>
</feature>
<feature type="domain" description="Chlorhexidine efflux transporter" evidence="2">
    <location>
        <begin position="81"/>
        <end position="143"/>
    </location>
</feature>
<sequence>MSISKPVQRNLRDRARQVALFEIGGLVLSTPPFVWLSDVPFMDAAGLMFVLALIATLWNAAYNTGFDWIEGRLTGRQADQRPWLLRVAHALGFEGGILLMGLPVVMAWTGMGWMAALVADIGLALFYVVYAFFFNLAYDRVFPITATAN</sequence>
<reference evidence="3 4" key="1">
    <citation type="submission" date="2019-01" db="EMBL/GenBank/DDBJ databases">
        <title>Zoogloea oleivorans genome sequencing and assembly.</title>
        <authorList>
            <person name="Tancsics A."/>
            <person name="Farkas M."/>
            <person name="Kriszt B."/>
            <person name="Maroti G."/>
            <person name="Horvath B."/>
        </authorList>
    </citation>
    <scope>NUCLEOTIDE SEQUENCE [LARGE SCALE GENOMIC DNA]</scope>
    <source>
        <strain evidence="3 4">Buc</strain>
    </source>
</reference>
<evidence type="ECO:0000256" key="1">
    <source>
        <dbReference type="SAM" id="Phobius"/>
    </source>
</evidence>
<evidence type="ECO:0000259" key="2">
    <source>
        <dbReference type="Pfam" id="PF05232"/>
    </source>
</evidence>
<dbReference type="RefSeq" id="WP_148577465.1">
    <property type="nucleotide sequence ID" value="NZ_JAVEUW010000028.1"/>
</dbReference>
<dbReference type="OrthoDB" id="1631120at2"/>
<dbReference type="Pfam" id="PF05232">
    <property type="entry name" value="BTP"/>
    <property type="match status" value="2"/>
</dbReference>
<dbReference type="AlphaFoldDB" id="A0A6C2D628"/>
<dbReference type="InterPro" id="IPR058208">
    <property type="entry name" value="PACE"/>
</dbReference>
<keyword evidence="1" id="KW-1133">Transmembrane helix</keyword>
<feature type="domain" description="Chlorhexidine efflux transporter" evidence="2">
    <location>
        <begin position="9"/>
        <end position="72"/>
    </location>
</feature>
<keyword evidence="1" id="KW-0812">Transmembrane</keyword>
<feature type="transmembrane region" description="Helical" evidence="1">
    <location>
        <begin position="111"/>
        <end position="133"/>
    </location>
</feature>
<dbReference type="EMBL" id="SDKK01000002">
    <property type="protein sequence ID" value="TYC61471.1"/>
    <property type="molecule type" value="Genomic_DNA"/>
</dbReference>
<dbReference type="Proteomes" id="UP000389128">
    <property type="component" value="Unassembled WGS sequence"/>
</dbReference>
<keyword evidence="1" id="KW-0472">Membrane</keyword>
<protein>
    <submittedName>
        <fullName evidence="3">PACE efflux transporter</fullName>
    </submittedName>
</protein>
<evidence type="ECO:0000313" key="3">
    <source>
        <dbReference type="EMBL" id="TYC61471.1"/>
    </source>
</evidence>
<feature type="transmembrane region" description="Helical" evidence="1">
    <location>
        <begin position="83"/>
        <end position="105"/>
    </location>
</feature>
<dbReference type="NCBIfam" id="NF033664">
    <property type="entry name" value="PACE_transport"/>
    <property type="match status" value="1"/>
</dbReference>
<organism evidence="3 4">
    <name type="scientific">Zoogloea oleivorans</name>
    <dbReference type="NCBI Taxonomy" id="1552750"/>
    <lineage>
        <taxon>Bacteria</taxon>
        <taxon>Pseudomonadati</taxon>
        <taxon>Pseudomonadota</taxon>
        <taxon>Betaproteobacteria</taxon>
        <taxon>Rhodocyclales</taxon>
        <taxon>Zoogloeaceae</taxon>
        <taxon>Zoogloea</taxon>
    </lineage>
</organism>